<comment type="caution">
    <text evidence="1">The sequence shown here is derived from an EMBL/GenBank/DDBJ whole genome shotgun (WGS) entry which is preliminary data.</text>
</comment>
<evidence type="ECO:0000313" key="2">
    <source>
        <dbReference type="Proteomes" id="UP001165960"/>
    </source>
</evidence>
<sequence length="367" mass="40932">MIKSMPFETGLIQTTFEFSKGSYYKIMADDLYLNPHNTEYSETSTSCDGCQNANLLCDGSHPCCSSCAQFGLVCSYNQRISRRRVNSQPNLHCNIPERQTLQLSQNSSQFPSPSGNFAISDLVPRITISSTSEQYLGQSGFENRPSDMSYFYSSPSPTYHSPMPSSPVSPYGSINFYQTDNLQPHESRENPCYASPILNASPNNSFTAIPTLTMPEVAQRFSPVPSLPQNTIPQMSQDQGNAFNFPNFVKFQFSQQEKQTILYYFRHVHALIPVVDIIQFQTDLGWEGERHSPLGTLIGAMVGLSEQHMASPEKFSKSAALFLTQVNLDAYFPSNQSHLGPGSRSHNASASYLLDQLNSFHFAHDCT</sequence>
<evidence type="ECO:0000313" key="1">
    <source>
        <dbReference type="EMBL" id="KAJ9068747.1"/>
    </source>
</evidence>
<accession>A0ACC2T371</accession>
<dbReference type="Proteomes" id="UP001165960">
    <property type="component" value="Unassembled WGS sequence"/>
</dbReference>
<organism evidence="1 2">
    <name type="scientific">Entomophthora muscae</name>
    <dbReference type="NCBI Taxonomy" id="34485"/>
    <lineage>
        <taxon>Eukaryota</taxon>
        <taxon>Fungi</taxon>
        <taxon>Fungi incertae sedis</taxon>
        <taxon>Zoopagomycota</taxon>
        <taxon>Entomophthoromycotina</taxon>
        <taxon>Entomophthoromycetes</taxon>
        <taxon>Entomophthorales</taxon>
        <taxon>Entomophthoraceae</taxon>
        <taxon>Entomophthora</taxon>
    </lineage>
</organism>
<proteinExistence type="predicted"/>
<reference evidence="1" key="1">
    <citation type="submission" date="2022-04" db="EMBL/GenBank/DDBJ databases">
        <title>Genome of the entomopathogenic fungus Entomophthora muscae.</title>
        <authorList>
            <person name="Elya C."/>
            <person name="Lovett B.R."/>
            <person name="Lee E."/>
            <person name="Macias A.M."/>
            <person name="Hajek A.E."/>
            <person name="De Bivort B.L."/>
            <person name="Kasson M.T."/>
            <person name="De Fine Licht H.H."/>
            <person name="Stajich J.E."/>
        </authorList>
    </citation>
    <scope>NUCLEOTIDE SEQUENCE</scope>
    <source>
        <strain evidence="1">Berkeley</strain>
    </source>
</reference>
<protein>
    <submittedName>
        <fullName evidence="1">DNA-binding transcription factor cat8</fullName>
    </submittedName>
</protein>
<keyword evidence="1" id="KW-0238">DNA-binding</keyword>
<name>A0ACC2T371_9FUNG</name>
<keyword evidence="2" id="KW-1185">Reference proteome</keyword>
<dbReference type="EMBL" id="QTSX02003694">
    <property type="protein sequence ID" value="KAJ9068747.1"/>
    <property type="molecule type" value="Genomic_DNA"/>
</dbReference>
<gene>
    <name evidence="1" type="primary">CAT8_4</name>
    <name evidence="1" type="ORF">DSO57_1025509</name>
</gene>